<proteinExistence type="predicted"/>
<organism evidence="2 3">
    <name type="scientific">Eucalyptus globulus</name>
    <name type="common">Tasmanian blue gum</name>
    <dbReference type="NCBI Taxonomy" id="34317"/>
    <lineage>
        <taxon>Eukaryota</taxon>
        <taxon>Viridiplantae</taxon>
        <taxon>Streptophyta</taxon>
        <taxon>Embryophyta</taxon>
        <taxon>Tracheophyta</taxon>
        <taxon>Spermatophyta</taxon>
        <taxon>Magnoliopsida</taxon>
        <taxon>eudicotyledons</taxon>
        <taxon>Gunneridae</taxon>
        <taxon>Pentapetalae</taxon>
        <taxon>rosids</taxon>
        <taxon>malvids</taxon>
        <taxon>Myrtales</taxon>
        <taxon>Myrtaceae</taxon>
        <taxon>Myrtoideae</taxon>
        <taxon>Eucalypteae</taxon>
        <taxon>Eucalyptus</taxon>
    </lineage>
</organism>
<name>A0ABD3LDA3_EUCGL</name>
<evidence type="ECO:0000313" key="2">
    <source>
        <dbReference type="EMBL" id="KAL3749795.1"/>
    </source>
</evidence>
<protein>
    <recommendedName>
        <fullName evidence="1">Dynamin stalk domain-containing protein</fullName>
    </recommendedName>
</protein>
<sequence length="167" mass="19359">MPKNLSSVEEAVMAFEQTMGSAKESLRKVLLGDEFDEYPNDKDMQCTTRLVKMLNHYANEHHSCTEDNQRTNFLFEEMKVLEEVTGIGLSSFLPRTAFLTLLQQKVLMQHTENYPQLQSSMKGAVSNLINKMKGKTMNEMMKIVEMEKLTEYTCNLEYLLQRNKLMT</sequence>
<keyword evidence="3" id="KW-1185">Reference proteome</keyword>
<dbReference type="Proteomes" id="UP001634007">
    <property type="component" value="Unassembled WGS sequence"/>
</dbReference>
<dbReference type="InterPro" id="IPR000375">
    <property type="entry name" value="Dynamin_stalk"/>
</dbReference>
<evidence type="ECO:0000259" key="1">
    <source>
        <dbReference type="Pfam" id="PF01031"/>
    </source>
</evidence>
<comment type="caution">
    <text evidence="2">The sequence shown here is derived from an EMBL/GenBank/DDBJ whole genome shotgun (WGS) entry which is preliminary data.</text>
</comment>
<feature type="domain" description="Dynamin stalk" evidence="1">
    <location>
        <begin position="7"/>
        <end position="106"/>
    </location>
</feature>
<dbReference type="Gene3D" id="1.20.120.1240">
    <property type="entry name" value="Dynamin, middle domain"/>
    <property type="match status" value="1"/>
</dbReference>
<reference evidence="2 3" key="1">
    <citation type="submission" date="2024-11" db="EMBL/GenBank/DDBJ databases">
        <title>Chromosome-level genome assembly of Eucalyptus globulus Labill. provides insights into its genome evolution.</title>
        <authorList>
            <person name="Li X."/>
        </authorList>
    </citation>
    <scope>NUCLEOTIDE SEQUENCE [LARGE SCALE GENOMIC DNA]</scope>
    <source>
        <strain evidence="2">CL2024</strain>
        <tissue evidence="2">Fresh tender leaves</tissue>
    </source>
</reference>
<accession>A0ABD3LDA3</accession>
<evidence type="ECO:0000313" key="3">
    <source>
        <dbReference type="Proteomes" id="UP001634007"/>
    </source>
</evidence>
<dbReference type="AlphaFoldDB" id="A0ABD3LDA3"/>
<dbReference type="EMBL" id="JBJKBG010000002">
    <property type="protein sequence ID" value="KAL3749795.1"/>
    <property type="molecule type" value="Genomic_DNA"/>
</dbReference>
<gene>
    <name evidence="2" type="ORF">ACJRO7_010853</name>
</gene>
<feature type="domain" description="Dynamin stalk" evidence="1">
    <location>
        <begin position="107"/>
        <end position="165"/>
    </location>
</feature>
<dbReference type="Pfam" id="PF01031">
    <property type="entry name" value="Dynamin_M"/>
    <property type="match status" value="2"/>
</dbReference>